<gene>
    <name evidence="1" type="ORF">HB844_01705</name>
</gene>
<name>A0A841YBC8_9LIST</name>
<reference evidence="1 2" key="1">
    <citation type="submission" date="2020-03" db="EMBL/GenBank/DDBJ databases">
        <title>Soil Listeria distribution.</title>
        <authorList>
            <person name="Liao J."/>
            <person name="Wiedmann M."/>
        </authorList>
    </citation>
    <scope>NUCLEOTIDE SEQUENCE [LARGE SCALE GENOMIC DNA]</scope>
    <source>
        <strain evidence="1 2">FSL L7-1645</strain>
    </source>
</reference>
<organism evidence="1 2">
    <name type="scientific">Listeria fleischmannii</name>
    <dbReference type="NCBI Taxonomy" id="1069827"/>
    <lineage>
        <taxon>Bacteria</taxon>
        <taxon>Bacillati</taxon>
        <taxon>Bacillota</taxon>
        <taxon>Bacilli</taxon>
        <taxon>Bacillales</taxon>
        <taxon>Listeriaceae</taxon>
        <taxon>Listeria</taxon>
    </lineage>
</organism>
<evidence type="ECO:0000313" key="1">
    <source>
        <dbReference type="EMBL" id="MBC1397592.1"/>
    </source>
</evidence>
<evidence type="ECO:0000313" key="2">
    <source>
        <dbReference type="Proteomes" id="UP000571128"/>
    </source>
</evidence>
<protein>
    <submittedName>
        <fullName evidence="1">Uncharacterized protein</fullName>
    </submittedName>
</protein>
<dbReference type="AlphaFoldDB" id="A0A841YBC8"/>
<comment type="caution">
    <text evidence="1">The sequence shown here is derived from an EMBL/GenBank/DDBJ whole genome shotgun (WGS) entry which is preliminary data.</text>
</comment>
<sequence length="70" mass="8336">MLIGHHPSGLSVMIRYNGKFYVYQAKYNQGCHKDLELAKRLAVIDSYSRDNQRANYNEEILDWSWRTIEE</sequence>
<dbReference type="RefSeq" id="WP_115095713.1">
    <property type="nucleotide sequence ID" value="NZ_JAARPY010000001.1"/>
</dbReference>
<accession>A0A841YBC8</accession>
<dbReference type="EMBL" id="JAARPY010000001">
    <property type="protein sequence ID" value="MBC1397592.1"/>
    <property type="molecule type" value="Genomic_DNA"/>
</dbReference>
<proteinExistence type="predicted"/>
<dbReference type="Proteomes" id="UP000571128">
    <property type="component" value="Unassembled WGS sequence"/>
</dbReference>